<dbReference type="PANTHER" id="PTHR30613:SF1">
    <property type="entry name" value="DUF1479 DOMAIN PROTEIN (AFU_ORTHOLOGUE AFUA_5G09280)"/>
    <property type="match status" value="1"/>
</dbReference>
<protein>
    <recommendedName>
        <fullName evidence="3">DUF1479-domain-containing protein</fullName>
    </recommendedName>
</protein>
<evidence type="ECO:0000313" key="1">
    <source>
        <dbReference type="EMBL" id="KAL0955494.1"/>
    </source>
</evidence>
<proteinExistence type="predicted"/>
<dbReference type="InterPro" id="IPR010856">
    <property type="entry name" value="Gig2-like"/>
</dbReference>
<dbReference type="SUPFAM" id="SSF51197">
    <property type="entry name" value="Clavaminate synthase-like"/>
    <property type="match status" value="1"/>
</dbReference>
<organism evidence="1 2">
    <name type="scientific">Hohenbuehelia grisea</name>
    <dbReference type="NCBI Taxonomy" id="104357"/>
    <lineage>
        <taxon>Eukaryota</taxon>
        <taxon>Fungi</taxon>
        <taxon>Dikarya</taxon>
        <taxon>Basidiomycota</taxon>
        <taxon>Agaricomycotina</taxon>
        <taxon>Agaricomycetes</taxon>
        <taxon>Agaricomycetidae</taxon>
        <taxon>Agaricales</taxon>
        <taxon>Pleurotineae</taxon>
        <taxon>Pleurotaceae</taxon>
        <taxon>Hohenbuehelia</taxon>
    </lineage>
</organism>
<reference evidence="2" key="1">
    <citation type="submission" date="2024-06" db="EMBL/GenBank/DDBJ databases">
        <title>Multi-omics analyses provide insights into the biosynthesis of the anticancer antibiotic pleurotin in Hohenbuehelia grisea.</title>
        <authorList>
            <person name="Weaver J.A."/>
            <person name="Alberti F."/>
        </authorList>
    </citation>
    <scope>NUCLEOTIDE SEQUENCE [LARGE SCALE GENOMIC DNA]</scope>
    <source>
        <strain evidence="2">T-177</strain>
    </source>
</reference>
<dbReference type="EMBL" id="JASNQZ010000006">
    <property type="protein sequence ID" value="KAL0955494.1"/>
    <property type="molecule type" value="Genomic_DNA"/>
</dbReference>
<evidence type="ECO:0008006" key="3">
    <source>
        <dbReference type="Google" id="ProtNLM"/>
    </source>
</evidence>
<name>A0ABR3JIP3_9AGAR</name>
<sequence>MIRNAHLPFATILRIQSRHVRHASTTSTSRAPKEEGSISAIFTTLTDEAHVELPARFAKLKQEMWNDGLRQSWKEVLGELEHAVEEVAAKGQDIIPQIAYADLQKGLAGEQAAAVKKAGVVVVKGAVSKEEALGWKQDIKDYAAANVSRVKGFPPDNVQVFELYNTRSQTRARTHPNILNTQRALLSLWHASEPSSEISLRTPISYFDRLRIRQPGDSKFTLGPHVDAGSVERWEDPGYRACYSKILAGGSQWRDHDPFDASPRLNAKQDLYNTSNQCSIFRPWQGWTSMSSTGPGEGTLRVLPMLHLSSAYMILRPFFRLRSGAASQLPVANPDSWEPDLDSPSFPGSAIMKTQELNEKTHPHFQLQKTMTSIPKVEPGDQVYWHCDGVHAVESHHGGQGDSSVLYIPAVPLTLHNALYLRDQRINFLSGLPAPDFPGGEGESKFVGRGSVGDVASSGGRQALGLQPFESDPSTSVKNNLIERANALLLA</sequence>
<comment type="caution">
    <text evidence="1">The sequence shown here is derived from an EMBL/GenBank/DDBJ whole genome shotgun (WGS) entry which is preliminary data.</text>
</comment>
<dbReference type="InterPro" id="IPR027443">
    <property type="entry name" value="IPNS-like_sf"/>
</dbReference>
<dbReference type="Pfam" id="PF07350">
    <property type="entry name" value="Gig2-like"/>
    <property type="match status" value="1"/>
</dbReference>
<evidence type="ECO:0000313" key="2">
    <source>
        <dbReference type="Proteomes" id="UP001556367"/>
    </source>
</evidence>
<gene>
    <name evidence="1" type="ORF">HGRIS_001734</name>
</gene>
<keyword evidence="2" id="KW-1185">Reference proteome</keyword>
<dbReference type="Proteomes" id="UP001556367">
    <property type="component" value="Unassembled WGS sequence"/>
</dbReference>
<accession>A0ABR3JIP3</accession>
<dbReference type="PANTHER" id="PTHR30613">
    <property type="entry name" value="UNCHARACTERIZED PROTEIN YBIU-RELATED"/>
    <property type="match status" value="1"/>
</dbReference>
<dbReference type="Gene3D" id="2.60.120.330">
    <property type="entry name" value="B-lactam Antibiotic, Isopenicillin N Synthase, Chain"/>
    <property type="match status" value="1"/>
</dbReference>